<dbReference type="FunFam" id="2.10.250.10:FF:000001">
    <property type="entry name" value="Calnexin homolog"/>
    <property type="match status" value="1"/>
</dbReference>
<feature type="domain" description="FYVE-type" evidence="16">
    <location>
        <begin position="533"/>
        <end position="577"/>
    </location>
</feature>
<comment type="subcellular location">
    <subcellularLocation>
        <location evidence="1">Endoplasmic reticulum membrane</location>
        <topology evidence="1">Single-pass type I membrane protein</topology>
    </subcellularLocation>
</comment>
<gene>
    <name evidence="18" type="ORF">TREES_T100007534</name>
</gene>
<keyword evidence="6 13" id="KW-0863">Zinc-finger</keyword>
<keyword evidence="5" id="KW-0479">Metal-binding</keyword>
<feature type="region of interest" description="Disordered" evidence="15">
    <location>
        <begin position="1943"/>
        <end position="1974"/>
    </location>
</feature>
<feature type="compositionally biased region" description="Low complexity" evidence="15">
    <location>
        <begin position="1915"/>
        <end position="1929"/>
    </location>
</feature>
<dbReference type="GO" id="GO:0008270">
    <property type="term" value="F:zinc ion binding"/>
    <property type="evidence" value="ECO:0007669"/>
    <property type="project" value="UniProtKB-KW"/>
</dbReference>
<feature type="compositionally biased region" description="Polar residues" evidence="15">
    <location>
        <begin position="1575"/>
        <end position="1584"/>
    </location>
</feature>
<dbReference type="Gene3D" id="1.20.58.900">
    <property type="match status" value="1"/>
</dbReference>
<accession>L9KVN3</accession>
<dbReference type="GO" id="GO:0006457">
    <property type="term" value="P:protein folding"/>
    <property type="evidence" value="ECO:0007669"/>
    <property type="project" value="InterPro"/>
</dbReference>
<comment type="similarity">
    <text evidence="2">Belongs to the calreticulin family.</text>
</comment>
<feature type="compositionally biased region" description="Polar residues" evidence="15">
    <location>
        <begin position="1668"/>
        <end position="1677"/>
    </location>
</feature>
<feature type="compositionally biased region" description="Polar residues" evidence="15">
    <location>
        <begin position="1789"/>
        <end position="1812"/>
    </location>
</feature>
<feature type="compositionally biased region" description="Polar residues" evidence="15">
    <location>
        <begin position="1697"/>
        <end position="1714"/>
    </location>
</feature>
<sequence length="2235" mass="244219">MEERASLMHMMKLSVKVLLQSALSLGRSLDSDHAPLQQFFVVMEHCLRHGLKVKKSFIGQNKSFFGPLELVEKLCPEAADLATSVRNLPELKTAVGRGRAWLYLALMQKKLADYLKVLVDNKHLLSEFYEPEALMMEEEGVVVVGLLVGLNVLDANLCLKGEDLDSQVGVIDFSIYLKDVQELDSGREHERITDVLDQKNYVEELNRHLSCTVGDLQTKIDGLEKTNSKLQEELSAATDRICSLQEEQQQLREQNELIRERSEKSVEITKQDTEVELETYKQTRQGLDEMYSDVWKQLEEERKVRRELEKELELQIGMKTEMEIAMKLLEKDTHEKQDTLVALRQQLDEVKAINLQMFHKVQGTEGSFQQKEEAIASLEEKTDQALSCMKQMEERLQLSEGAQREAEERSRKLQQELGGKVSALRLRLSQLQEQCASLEKELKLEKEQRQALQRELQHEKDTCSLLQAELQQVGGLRKELRELQEEKAGLRKVCDEQEQALQEMGLHLSQSKLKMEDIKEVNKALKGHAWLRDEEATHCRQCEKEFSISRRKHHCRNCGHIFCNSCSSSELALPSSGHVLIVLLRPRKELRPPACAPEAAFLVMGREWLLCVLLVLGTALIQAHEGQEDDMVDIEDDLDDVIEEVEDSRPKPDASSPPPSPKVTYKAPVPTGDVYFADSFDRGTLSGWILSKAKKDDTDDEIAKYDGKWEVDEMKDTKLPGDKGLVLLSRAKHHAISAQLSKPFVFDATPLIVQYDQFHDKTPYTIMFGPDKCGEDYKLHFIFRHKNPKTGVYEEKHAKRPDADLKTYFTDKKTHLYTLVLNPDNSFEILVDQSVVNSGNLLNDMTPAVNPSREIEDPEDRKPEDWDERPKIPDPDAAKPDDWDEDAPAKIPDEEATKPDGWLDGEPEYVPDPDAERPDDWDEDMDGEWEAPQIANPKCESAPGCGVWQRPMIDNPSYKGKWKPPMIDNPNYQSCARAHEGVSKEHPPLFGASAVVTALVTGRGIGRRFSSRQVAGPRPRRSRLSRPSRDLRGFCSCSISSGRSGALGTTVDNECGFGPSLLVLGAGCGNRARGLLAVCVLLSPSSVSQSALPSSSTQTCSPGRLPGIWKPRKIPNPDFFEDLEPFRMTPFSAIGLELWSMTSDIFFDNFIICGDRRVVDDWANDGWGLKKAADGAAEPGVVEQMLEAAEERPWLWVVYILTVALPVFLVILFCCSGKKQPSAAEYKKTDAPQPDAKEEEEEKEEEKDKADEEEEGEEKLEEKQKSDAEDDGGTASQEEEDRKPKPEHLHDTVKRNLDSTASPQHGDQHNGYGDLFPGHKKNRREAPLPSEPLALGLSKELKQEPAEDLPCMIAGPGGPLSQSSLMPDLNLNEQEWRELIEELNRSVPDEDMKDLFTEDFEERKGPEPGPAAQTALNQDVSIKTEFSSAAFEPEQVGAPQARAGSAGQTFLGPTSASVSTDSASLGGPRALFHSPAQPGADSASSGLLPAPVQAQGAQRALASVVLPGQGPGAAPEPSSAHQLQQIAAKQKREQMPPNPQQAAPASAPGQLSTWQQAAPSHSPLDVPYPVEKPASPSTYKQDFSSKLLAVPGVSKSSPRPGGAYPQPSLLSHQLPGGLSQSSVGSPGAVLDYGNTKPLSHYKAVCGQGGPGPSQSKPSLPSYLPQQRPRLSNEQNSLFLMKPKPGNMPFRSLVPPGQEQSPASVSVPAQATGVGSQPPAVSAASTHGSPYLSGQQQAAVMKQHQLLLDQQKQRQQQLQQQFLQRQQQLLAEQEKQQFQRHLTRPPPQYQDPTQSTFPQQVGQFPDDSSSCGQWSGKRRKPAEVSVVTSEVCRGTRIDCHSRAAAVREELTRESVLEESGWDVGLHSPGRRLEGCLADLPPSACRMQYGCQDSAPPARSLPGALDGQPLRTGPTAVPGVNSVGPSSSGCPRVFPQAGNLVPVGPSHTAVSSLPSGSGQQDRSVAQFTGSQSMPQTSLYGMASGIAQMAAQPPPQTSNGHAHIPRQSAVGQSTPLPAAYGQSALGASGLPQQHSKGALNSGLAKPQAPRVPAAMGSQNASWQHSGLPSLSGQALGGGSLSPFTAASAFHMQQAHLKVSSPQFSQVPSRPLAPPMSSTATTGSMLPPASAQQRPSAPAPATPQAAPQQALPGLSPAGPELAAFSQSPASQMGSRAGLHCAQAFPVRTVGQELPFAYSGQPGGSGLSSVAGHTDLIDSLLKNRASEEWISELDDFLGSQ</sequence>
<dbReference type="Gene3D" id="3.30.40.10">
    <property type="entry name" value="Zinc/RING finger domain, C3HC4 (zinc finger)"/>
    <property type="match status" value="1"/>
</dbReference>
<feature type="compositionally biased region" description="Polar residues" evidence="15">
    <location>
        <begin position="1946"/>
        <end position="1974"/>
    </location>
</feature>
<evidence type="ECO:0000256" key="1">
    <source>
        <dbReference type="ARBA" id="ARBA00004115"/>
    </source>
</evidence>
<evidence type="ECO:0000256" key="3">
    <source>
        <dbReference type="ARBA" id="ARBA00022553"/>
    </source>
</evidence>
<dbReference type="GO" id="GO:0051082">
    <property type="term" value="F:unfolded protein binding"/>
    <property type="evidence" value="ECO:0007669"/>
    <property type="project" value="InterPro"/>
</dbReference>
<dbReference type="InterPro" id="IPR004012">
    <property type="entry name" value="Run_dom"/>
</dbReference>
<dbReference type="eggNOG" id="KOG1729">
    <property type="taxonomic scope" value="Eukaryota"/>
</dbReference>
<dbReference type="InterPro" id="IPR017455">
    <property type="entry name" value="Znf_FYVE-rel"/>
</dbReference>
<dbReference type="FunFam" id="1.20.58.900:FF:000001">
    <property type="entry name" value="RUN and FYVE domain containing 2"/>
    <property type="match status" value="1"/>
</dbReference>
<dbReference type="SMART" id="SM00593">
    <property type="entry name" value="RUN"/>
    <property type="match status" value="1"/>
</dbReference>
<evidence type="ECO:0000256" key="15">
    <source>
        <dbReference type="SAM" id="MobiDB-lite"/>
    </source>
</evidence>
<evidence type="ECO:0000313" key="19">
    <source>
        <dbReference type="Proteomes" id="UP000011518"/>
    </source>
</evidence>
<keyword evidence="11" id="KW-0472">Membrane</keyword>
<keyword evidence="8" id="KW-0862">Zinc</keyword>
<dbReference type="InterPro" id="IPR037213">
    <property type="entry name" value="Run_dom_sf"/>
</dbReference>
<dbReference type="Pfam" id="PF02759">
    <property type="entry name" value="RUN"/>
    <property type="match status" value="1"/>
</dbReference>
<dbReference type="PROSITE" id="PS00804">
    <property type="entry name" value="CALRETICULIN_2"/>
    <property type="match status" value="1"/>
</dbReference>
<dbReference type="InterPro" id="IPR013320">
    <property type="entry name" value="ConA-like_dom_sf"/>
</dbReference>
<feature type="compositionally biased region" description="Acidic residues" evidence="15">
    <location>
        <begin position="903"/>
        <end position="929"/>
    </location>
</feature>
<feature type="region of interest" description="Disordered" evidence="15">
    <location>
        <begin position="1987"/>
        <end position="2065"/>
    </location>
</feature>
<feature type="compositionally biased region" description="Low complexity" evidence="15">
    <location>
        <begin position="2138"/>
        <end position="2153"/>
    </location>
</feature>
<dbReference type="InterPro" id="IPR009033">
    <property type="entry name" value="Calreticulin/calnexin_P_dom_sf"/>
</dbReference>
<feature type="compositionally biased region" description="Low complexity" evidence="15">
    <location>
        <begin position="2122"/>
        <end position="2132"/>
    </location>
</feature>
<dbReference type="EMBL" id="KB320636">
    <property type="protein sequence ID" value="ELW66881.1"/>
    <property type="molecule type" value="Genomic_DNA"/>
</dbReference>
<feature type="region of interest" description="Disordered" evidence="15">
    <location>
        <begin position="1010"/>
        <end position="1029"/>
    </location>
</feature>
<reference evidence="19" key="2">
    <citation type="journal article" date="2013" name="Nat. Commun.">
        <title>Genome of the Chinese tree shrew.</title>
        <authorList>
            <person name="Fan Y."/>
            <person name="Huang Z.Y."/>
            <person name="Cao C.C."/>
            <person name="Chen C.S."/>
            <person name="Chen Y.X."/>
            <person name="Fan D.D."/>
            <person name="He J."/>
            <person name="Hou H.L."/>
            <person name="Hu L."/>
            <person name="Hu X.T."/>
            <person name="Jiang X.T."/>
            <person name="Lai R."/>
            <person name="Lang Y.S."/>
            <person name="Liang B."/>
            <person name="Liao S.G."/>
            <person name="Mu D."/>
            <person name="Ma Y.Y."/>
            <person name="Niu Y.Y."/>
            <person name="Sun X.Q."/>
            <person name="Xia J.Q."/>
            <person name="Xiao J."/>
            <person name="Xiong Z.Q."/>
            <person name="Xu L."/>
            <person name="Yang L."/>
            <person name="Zhang Y."/>
            <person name="Zhao W."/>
            <person name="Zhao X.D."/>
            <person name="Zheng Y.T."/>
            <person name="Zhou J.M."/>
            <person name="Zhu Y.B."/>
            <person name="Zhang G.J."/>
            <person name="Wang J."/>
            <person name="Yao Y.G."/>
        </authorList>
    </citation>
    <scope>NUCLEOTIDE SEQUENCE [LARGE SCALE GENOMIC DNA]</scope>
</reference>
<dbReference type="GO" id="GO:0005509">
    <property type="term" value="F:calcium ion binding"/>
    <property type="evidence" value="ECO:0007669"/>
    <property type="project" value="InterPro"/>
</dbReference>
<dbReference type="Pfam" id="PF20801">
    <property type="entry name" value="MAML1_3_TAD2"/>
    <property type="match status" value="2"/>
</dbReference>
<organism evidence="18 19">
    <name type="scientific">Tupaia chinensis</name>
    <name type="common">Chinese tree shrew</name>
    <name type="synonym">Tupaia belangeri chinensis</name>
    <dbReference type="NCBI Taxonomy" id="246437"/>
    <lineage>
        <taxon>Eukaryota</taxon>
        <taxon>Metazoa</taxon>
        <taxon>Chordata</taxon>
        <taxon>Craniata</taxon>
        <taxon>Vertebrata</taxon>
        <taxon>Euteleostomi</taxon>
        <taxon>Mammalia</taxon>
        <taxon>Eutheria</taxon>
        <taxon>Euarchontoglires</taxon>
        <taxon>Scandentia</taxon>
        <taxon>Tupaiidae</taxon>
        <taxon>Tupaia</taxon>
    </lineage>
</organism>
<feature type="coiled-coil region" evidence="14">
    <location>
        <begin position="1740"/>
        <end position="1767"/>
    </location>
</feature>
<dbReference type="Proteomes" id="UP000011518">
    <property type="component" value="Unassembled WGS sequence"/>
</dbReference>
<keyword evidence="3" id="KW-0597">Phosphoprotein</keyword>
<dbReference type="PANTHER" id="PTHR45956:SF4">
    <property type="entry name" value="RUN AND FYVE DOMAIN-CONTAINING PROTEIN 1"/>
    <property type="match status" value="1"/>
</dbReference>
<dbReference type="InterPro" id="IPR018124">
    <property type="entry name" value="Calret/calnex_CS"/>
</dbReference>
<dbReference type="Gene3D" id="2.60.120.200">
    <property type="match status" value="3"/>
</dbReference>
<dbReference type="Pfam" id="PF01363">
    <property type="entry name" value="FYVE"/>
    <property type="match status" value="1"/>
</dbReference>
<dbReference type="InterPro" id="IPR048455">
    <property type="entry name" value="MAML1_3_TAD2"/>
</dbReference>
<evidence type="ECO:0000313" key="18">
    <source>
        <dbReference type="EMBL" id="ELW66881.1"/>
    </source>
</evidence>
<feature type="compositionally biased region" description="Polar residues" evidence="15">
    <location>
        <begin position="1446"/>
        <end position="1463"/>
    </location>
</feature>
<keyword evidence="10 14" id="KW-0175">Coiled coil</keyword>
<feature type="region of interest" description="Disordered" evidence="15">
    <location>
        <begin position="645"/>
        <end position="667"/>
    </location>
</feature>
<proteinExistence type="inferred from homology"/>
<evidence type="ECO:0000256" key="8">
    <source>
        <dbReference type="ARBA" id="ARBA00022833"/>
    </source>
</evidence>
<dbReference type="GO" id="GO:0005789">
    <property type="term" value="C:endoplasmic reticulum membrane"/>
    <property type="evidence" value="ECO:0007669"/>
    <property type="project" value="UniProtKB-SubCell"/>
</dbReference>
<feature type="compositionally biased region" description="Low complexity" evidence="15">
    <location>
        <begin position="1540"/>
        <end position="1550"/>
    </location>
</feature>
<dbReference type="Gene3D" id="1.20.5.170">
    <property type="match status" value="1"/>
</dbReference>
<protein>
    <submittedName>
        <fullName evidence="18">RUN and FYVE domain-containing protein 1</fullName>
    </submittedName>
</protein>
<dbReference type="InterPro" id="IPR001580">
    <property type="entry name" value="Calret/calnex"/>
</dbReference>
<dbReference type="Pfam" id="PF00262">
    <property type="entry name" value="Calreticulin"/>
    <property type="match status" value="3"/>
</dbReference>
<dbReference type="STRING" id="246437.L9KVN3"/>
<dbReference type="eggNOG" id="KOG4381">
    <property type="taxonomic scope" value="Eukaryota"/>
</dbReference>
<name>L9KVN3_TUPCH</name>
<dbReference type="GO" id="GO:0015031">
    <property type="term" value="P:protein transport"/>
    <property type="evidence" value="ECO:0007669"/>
    <property type="project" value="TreeGrafter"/>
</dbReference>
<feature type="compositionally biased region" description="Acidic residues" evidence="15">
    <location>
        <begin position="1237"/>
        <end position="1259"/>
    </location>
</feature>
<dbReference type="FunFam" id="1.20.5.170:FF:000013">
    <property type="entry name" value="RUN and FYVE domain-containing 1"/>
    <property type="match status" value="1"/>
</dbReference>
<dbReference type="PRINTS" id="PR00626">
    <property type="entry name" value="CALRETICULIN"/>
</dbReference>
<feature type="compositionally biased region" description="Low complexity" evidence="15">
    <location>
        <begin position="1652"/>
        <end position="1661"/>
    </location>
</feature>
<keyword evidence="12" id="KW-0143">Chaperone</keyword>
<evidence type="ECO:0000259" key="16">
    <source>
        <dbReference type="PROSITE" id="PS50178"/>
    </source>
</evidence>
<dbReference type="PROSITE" id="PS50826">
    <property type="entry name" value="RUN"/>
    <property type="match status" value="1"/>
</dbReference>
<evidence type="ECO:0000256" key="12">
    <source>
        <dbReference type="ARBA" id="ARBA00023186"/>
    </source>
</evidence>
<dbReference type="PANTHER" id="PTHR45956">
    <property type="entry name" value="RUN AND FYVE DOMAIN-CONTAINING PROTEIN 2-LIKE PROTEIN"/>
    <property type="match status" value="1"/>
</dbReference>
<dbReference type="InterPro" id="IPR013083">
    <property type="entry name" value="Znf_RING/FYVE/PHD"/>
</dbReference>
<feature type="region of interest" description="Disordered" evidence="15">
    <location>
        <begin position="840"/>
        <end position="943"/>
    </location>
</feature>
<dbReference type="InterPro" id="IPR000306">
    <property type="entry name" value="Znf_FYVE"/>
</dbReference>
<evidence type="ECO:0000256" key="10">
    <source>
        <dbReference type="ARBA" id="ARBA00023054"/>
    </source>
</evidence>
<evidence type="ECO:0000256" key="14">
    <source>
        <dbReference type="SAM" id="Coils"/>
    </source>
</evidence>
<feature type="compositionally biased region" description="Basic and acidic residues" evidence="15">
    <location>
        <begin position="853"/>
        <end position="898"/>
    </location>
</feature>
<evidence type="ECO:0000256" key="4">
    <source>
        <dbReference type="ARBA" id="ARBA00022692"/>
    </source>
</evidence>
<dbReference type="InterPro" id="IPR047335">
    <property type="entry name" value="RUFY1-3"/>
</dbReference>
<dbReference type="SUPFAM" id="SSF49899">
    <property type="entry name" value="Concanavalin A-like lectins/glucanases"/>
    <property type="match status" value="2"/>
</dbReference>
<dbReference type="Gene3D" id="2.10.250.10">
    <property type="entry name" value="Calreticulin/calnexin, P domain"/>
    <property type="match status" value="2"/>
</dbReference>
<reference evidence="19" key="1">
    <citation type="submission" date="2012-07" db="EMBL/GenBank/DDBJ databases">
        <title>Genome of the Chinese tree shrew, a rising model animal genetically related to primates.</title>
        <authorList>
            <person name="Zhang G."/>
            <person name="Fan Y."/>
            <person name="Yao Y."/>
            <person name="Huang Z."/>
        </authorList>
    </citation>
    <scope>NUCLEOTIDE SEQUENCE [LARGE SCALE GENOMIC DNA]</scope>
</reference>
<keyword evidence="4" id="KW-0812">Transmembrane</keyword>
<feature type="region of interest" description="Disordered" evidence="15">
    <location>
        <begin position="1895"/>
        <end position="1929"/>
    </location>
</feature>
<dbReference type="SUPFAM" id="SSF140741">
    <property type="entry name" value="RUN domain-like"/>
    <property type="match status" value="1"/>
</dbReference>
<evidence type="ECO:0000256" key="7">
    <source>
        <dbReference type="ARBA" id="ARBA00022824"/>
    </source>
</evidence>
<feature type="region of interest" description="Disordered" evidence="15">
    <location>
        <begin position="2097"/>
        <end position="2165"/>
    </location>
</feature>
<dbReference type="InParanoid" id="L9KVN3"/>
<feature type="compositionally biased region" description="Basic and acidic residues" evidence="15">
    <location>
        <begin position="1280"/>
        <end position="1297"/>
    </location>
</feature>
<evidence type="ECO:0000256" key="5">
    <source>
        <dbReference type="ARBA" id="ARBA00022723"/>
    </source>
</evidence>
<feature type="coiled-coil region" evidence="14">
    <location>
        <begin position="213"/>
        <end position="500"/>
    </location>
</feature>
<dbReference type="GO" id="GO:0030100">
    <property type="term" value="P:regulation of endocytosis"/>
    <property type="evidence" value="ECO:0007669"/>
    <property type="project" value="TreeGrafter"/>
</dbReference>
<feature type="domain" description="RUN" evidence="17">
    <location>
        <begin position="30"/>
        <end position="162"/>
    </location>
</feature>
<keyword evidence="7" id="KW-0256">Endoplasmic reticulum</keyword>
<feature type="region of interest" description="Disordered" evidence="15">
    <location>
        <begin position="1223"/>
        <end position="1335"/>
    </location>
</feature>
<evidence type="ECO:0000259" key="17">
    <source>
        <dbReference type="PROSITE" id="PS50826"/>
    </source>
</evidence>
<evidence type="ECO:0000256" key="13">
    <source>
        <dbReference type="PROSITE-ProRule" id="PRU00091"/>
    </source>
</evidence>
<evidence type="ECO:0000256" key="6">
    <source>
        <dbReference type="ARBA" id="ARBA00022771"/>
    </source>
</evidence>
<keyword evidence="9" id="KW-1133">Transmembrane helix</keyword>
<dbReference type="PROSITE" id="PS50178">
    <property type="entry name" value="ZF_FYVE"/>
    <property type="match status" value="1"/>
</dbReference>
<evidence type="ECO:0000256" key="11">
    <source>
        <dbReference type="ARBA" id="ARBA00023136"/>
    </source>
</evidence>
<feature type="region of interest" description="Disordered" evidence="15">
    <location>
        <begin position="1773"/>
        <end position="1816"/>
    </location>
</feature>
<dbReference type="SUPFAM" id="SSF57903">
    <property type="entry name" value="FYVE/PHD zinc finger"/>
    <property type="match status" value="1"/>
</dbReference>
<dbReference type="SUPFAM" id="SSF63887">
    <property type="entry name" value="P-domain of calnexin/calreticulin"/>
    <property type="match status" value="1"/>
</dbReference>
<evidence type="ECO:0000256" key="2">
    <source>
        <dbReference type="ARBA" id="ARBA00010983"/>
    </source>
</evidence>
<feature type="region of interest" description="Disordered" evidence="15">
    <location>
        <begin position="1426"/>
        <end position="1729"/>
    </location>
</feature>
<evidence type="ECO:0000256" key="9">
    <source>
        <dbReference type="ARBA" id="ARBA00022989"/>
    </source>
</evidence>
<keyword evidence="19" id="KW-1185">Reference proteome</keyword>
<dbReference type="InterPro" id="IPR011011">
    <property type="entry name" value="Znf_FYVE_PHD"/>
</dbReference>
<dbReference type="SMART" id="SM00064">
    <property type="entry name" value="FYVE"/>
    <property type="match status" value="1"/>
</dbReference>